<sequence length="112" mass="12630">MWSTSDLVLVTCCLLAVGASGRLGRDDLDVEEFRDELDGYQRDGFYSAAAGSSDSEEVRHPMRHRNGRMRMGQLRRGAGGHRPRHSKHELKAKAAQNAPLMWVKEVPPRWCP</sequence>
<proteinExistence type="predicted"/>
<feature type="region of interest" description="Disordered" evidence="1">
    <location>
        <begin position="50"/>
        <end position="85"/>
    </location>
</feature>
<evidence type="ECO:0000313" key="3">
    <source>
        <dbReference type="EMBL" id="KAL1398601.1"/>
    </source>
</evidence>
<dbReference type="Proteomes" id="UP001562425">
    <property type="component" value="Unassembled WGS sequence"/>
</dbReference>
<dbReference type="EMBL" id="JBEHCU010005840">
    <property type="protein sequence ID" value="KAL1398601.1"/>
    <property type="molecule type" value="Genomic_DNA"/>
</dbReference>
<feature type="signal peptide" evidence="2">
    <location>
        <begin position="1"/>
        <end position="21"/>
    </location>
</feature>
<keyword evidence="2" id="KW-0732">Signal</keyword>
<evidence type="ECO:0000256" key="2">
    <source>
        <dbReference type="SAM" id="SignalP"/>
    </source>
</evidence>
<feature type="chain" id="PRO_5044880471" evidence="2">
    <location>
        <begin position="22"/>
        <end position="112"/>
    </location>
</feature>
<evidence type="ECO:0000313" key="4">
    <source>
        <dbReference type="Proteomes" id="UP001562425"/>
    </source>
</evidence>
<keyword evidence="4" id="KW-1185">Reference proteome</keyword>
<comment type="caution">
    <text evidence="3">The sequence shown here is derived from an EMBL/GenBank/DDBJ whole genome shotgun (WGS) entry which is preliminary data.</text>
</comment>
<accession>A0ABD1DFY5</accession>
<reference evidence="3 4" key="1">
    <citation type="submission" date="2024-05" db="EMBL/GenBank/DDBJ databases">
        <title>Culex pipiens pipiens assembly and annotation.</title>
        <authorList>
            <person name="Alout H."/>
            <person name="Durand T."/>
        </authorList>
    </citation>
    <scope>NUCLEOTIDE SEQUENCE [LARGE SCALE GENOMIC DNA]</scope>
    <source>
        <strain evidence="3">HA-2024</strain>
        <tissue evidence="3">Whole body</tissue>
    </source>
</reference>
<organism evidence="3 4">
    <name type="scientific">Culex pipiens pipiens</name>
    <name type="common">Northern house mosquito</name>
    <dbReference type="NCBI Taxonomy" id="38569"/>
    <lineage>
        <taxon>Eukaryota</taxon>
        <taxon>Metazoa</taxon>
        <taxon>Ecdysozoa</taxon>
        <taxon>Arthropoda</taxon>
        <taxon>Hexapoda</taxon>
        <taxon>Insecta</taxon>
        <taxon>Pterygota</taxon>
        <taxon>Neoptera</taxon>
        <taxon>Endopterygota</taxon>
        <taxon>Diptera</taxon>
        <taxon>Nematocera</taxon>
        <taxon>Culicoidea</taxon>
        <taxon>Culicidae</taxon>
        <taxon>Culicinae</taxon>
        <taxon>Culicini</taxon>
        <taxon>Culex</taxon>
        <taxon>Culex</taxon>
    </lineage>
</organism>
<name>A0ABD1DFY5_CULPP</name>
<protein>
    <submittedName>
        <fullName evidence="3">Uncharacterized protein</fullName>
    </submittedName>
</protein>
<dbReference type="AlphaFoldDB" id="A0ABD1DFY5"/>
<evidence type="ECO:0000256" key="1">
    <source>
        <dbReference type="SAM" id="MobiDB-lite"/>
    </source>
</evidence>
<gene>
    <name evidence="3" type="ORF">pipiens_008832</name>
</gene>